<keyword evidence="2" id="KW-0805">Transcription regulation</keyword>
<reference evidence="4" key="1">
    <citation type="submission" date="2024-02" db="EMBL/GenBank/DDBJ databases">
        <authorList>
            <consortium name="ELIXIR-Norway"/>
            <consortium name="Elixir Norway"/>
        </authorList>
    </citation>
    <scope>NUCLEOTIDE SEQUENCE</scope>
</reference>
<name>A0ABP0W991_9BRYO</name>
<proteinExistence type="inferred from homology"/>
<dbReference type="InterPro" id="IPR003690">
    <property type="entry name" value="MTERF"/>
</dbReference>
<dbReference type="InterPro" id="IPR038538">
    <property type="entry name" value="MTERF_sf"/>
</dbReference>
<keyword evidence="2" id="KW-0804">Transcription</keyword>
<accession>A0ABP0W991</accession>
<keyword evidence="3" id="KW-0809">Transit peptide</keyword>
<comment type="similarity">
    <text evidence="1">Belongs to the mTERF family.</text>
</comment>
<dbReference type="Gene3D" id="1.25.70.10">
    <property type="entry name" value="Transcription termination factor 3, mitochondrial"/>
    <property type="match status" value="1"/>
</dbReference>
<dbReference type="PANTHER" id="PTHR13068:SF5">
    <property type="entry name" value="TRANSCRIPTION TERMINATION FACTOR MTERF6, CHLOROPLASTIC_MITOCHONDRIAL"/>
    <property type="match status" value="1"/>
</dbReference>
<dbReference type="PANTHER" id="PTHR13068">
    <property type="entry name" value="CGI-12 PROTEIN-RELATED"/>
    <property type="match status" value="1"/>
</dbReference>
<evidence type="ECO:0000313" key="5">
    <source>
        <dbReference type="Proteomes" id="UP001497444"/>
    </source>
</evidence>
<dbReference type="EMBL" id="OZ020110">
    <property type="protein sequence ID" value="CAK9263378.1"/>
    <property type="molecule type" value="Genomic_DNA"/>
</dbReference>
<dbReference type="Proteomes" id="UP001497444">
    <property type="component" value="Chromosome 15"/>
</dbReference>
<protein>
    <submittedName>
        <fullName evidence="4">Uncharacterized protein</fullName>
    </submittedName>
</protein>
<evidence type="ECO:0000256" key="3">
    <source>
        <dbReference type="ARBA" id="ARBA00022946"/>
    </source>
</evidence>
<dbReference type="Pfam" id="PF02536">
    <property type="entry name" value="mTERF"/>
    <property type="match status" value="1"/>
</dbReference>
<keyword evidence="2" id="KW-0806">Transcription termination</keyword>
<evidence type="ECO:0000256" key="2">
    <source>
        <dbReference type="ARBA" id="ARBA00022472"/>
    </source>
</evidence>
<evidence type="ECO:0000256" key="1">
    <source>
        <dbReference type="ARBA" id="ARBA00007692"/>
    </source>
</evidence>
<dbReference type="SMART" id="SM00733">
    <property type="entry name" value="Mterf"/>
    <property type="match status" value="2"/>
</dbReference>
<evidence type="ECO:0000313" key="4">
    <source>
        <dbReference type="EMBL" id="CAK9263378.1"/>
    </source>
</evidence>
<sequence length="129" mass="14539">MEELMSSAQLQRRSEVAAFLTGKRVETGVVGRMLSRCMHLQVASVDKRLWPNWEFLEERVGFPMQKLPMVVAHCPQLLVFSIFRKLEPTAACLEALGAQGKELATVVTRFPQILVHCVEEKVVLCTCIP</sequence>
<keyword evidence="5" id="KW-1185">Reference proteome</keyword>
<gene>
    <name evidence="4" type="ORF">CSSPJE1EN1_LOCUS8856</name>
</gene>
<organism evidence="4 5">
    <name type="scientific">Sphagnum jensenii</name>
    <dbReference type="NCBI Taxonomy" id="128206"/>
    <lineage>
        <taxon>Eukaryota</taxon>
        <taxon>Viridiplantae</taxon>
        <taxon>Streptophyta</taxon>
        <taxon>Embryophyta</taxon>
        <taxon>Bryophyta</taxon>
        <taxon>Sphagnophytina</taxon>
        <taxon>Sphagnopsida</taxon>
        <taxon>Sphagnales</taxon>
        <taxon>Sphagnaceae</taxon>
        <taxon>Sphagnum</taxon>
    </lineage>
</organism>